<dbReference type="PANTHER" id="PTHR33577:SF7">
    <property type="entry name" value="HEME HALOPEROXIDASE FAMILY PROFILE DOMAIN-CONTAINING PROTEIN"/>
    <property type="match status" value="1"/>
</dbReference>
<comment type="caution">
    <text evidence="11">The sequence shown here is derived from an EMBL/GenBank/DDBJ whole genome shotgun (WGS) entry which is preliminary data.</text>
</comment>
<dbReference type="AlphaFoldDB" id="A0AAE8N753"/>
<dbReference type="Gene3D" id="1.10.489.10">
    <property type="entry name" value="Chloroperoxidase-like"/>
    <property type="match status" value="1"/>
</dbReference>
<dbReference type="PROSITE" id="PS51405">
    <property type="entry name" value="HEME_HALOPEROXIDASE"/>
    <property type="match status" value="1"/>
</dbReference>
<evidence type="ECO:0000256" key="7">
    <source>
        <dbReference type="ARBA" id="ARBA00025795"/>
    </source>
</evidence>
<sequence length="263" mass="29439">MKPSTVLFLAVAAVPTYAVTADPFEQWQGPTASDVRGPCPFLNTFANHGFLPRSGKYITEQILIDGLFDAVNFNETLVKFLFDFAITTNPEPNSTWFSLDHLTRHNVLEHDVSLSRVDNFFGHADAFNQEAFDETASYWGDVVSTETAVDALIARRDRSKKTNPHFSLSELGEAFLIGETAAFINILGDAEAGTANTTVVRYLFENERLPTELGWKRREVAFTEQDLSDGMDIIGEEYRKRLNSTTPSKRGEGYKRVTPHGTF</sequence>
<evidence type="ECO:0000256" key="5">
    <source>
        <dbReference type="ARBA" id="ARBA00023002"/>
    </source>
</evidence>
<dbReference type="EMBL" id="ONZQ02000016">
    <property type="protein sequence ID" value="SPO06528.1"/>
    <property type="molecule type" value="Genomic_DNA"/>
</dbReference>
<keyword evidence="9" id="KW-0732">Signal</keyword>
<name>A0AAE8N753_9PEZI</name>
<dbReference type="Proteomes" id="UP001187682">
    <property type="component" value="Unassembled WGS sequence"/>
</dbReference>
<comment type="similarity">
    <text evidence="7">Belongs to the chloroperoxidase family.</text>
</comment>
<protein>
    <submittedName>
        <fullName evidence="11">Related to chloroperoxidase</fullName>
    </submittedName>
</protein>
<accession>A0AAE8N753</accession>
<evidence type="ECO:0000256" key="2">
    <source>
        <dbReference type="ARBA" id="ARBA00022559"/>
    </source>
</evidence>
<feature type="chain" id="PRO_5042287311" evidence="9">
    <location>
        <begin position="22"/>
        <end position="263"/>
    </location>
</feature>
<keyword evidence="2" id="KW-0575">Peroxidase</keyword>
<dbReference type="SUPFAM" id="SSF47571">
    <property type="entry name" value="Cloroperoxidase"/>
    <property type="match status" value="1"/>
</dbReference>
<keyword evidence="4" id="KW-0479">Metal-binding</keyword>
<dbReference type="GO" id="GO:0004601">
    <property type="term" value="F:peroxidase activity"/>
    <property type="evidence" value="ECO:0007669"/>
    <property type="project" value="UniProtKB-KW"/>
</dbReference>
<evidence type="ECO:0000259" key="10">
    <source>
        <dbReference type="PROSITE" id="PS51405"/>
    </source>
</evidence>
<evidence type="ECO:0000256" key="6">
    <source>
        <dbReference type="ARBA" id="ARBA00023004"/>
    </source>
</evidence>
<dbReference type="InterPro" id="IPR000028">
    <property type="entry name" value="Chloroperoxidase"/>
</dbReference>
<dbReference type="InterPro" id="IPR036851">
    <property type="entry name" value="Chloroperoxidase-like_sf"/>
</dbReference>
<evidence type="ECO:0000313" key="12">
    <source>
        <dbReference type="Proteomes" id="UP001187682"/>
    </source>
</evidence>
<evidence type="ECO:0000313" key="11">
    <source>
        <dbReference type="EMBL" id="SPO06528.1"/>
    </source>
</evidence>
<gene>
    <name evidence="11" type="ORF">DNG_09218</name>
</gene>
<proteinExistence type="inferred from homology"/>
<feature type="domain" description="Heme haloperoxidase family profile" evidence="10">
    <location>
        <begin position="23"/>
        <end position="235"/>
    </location>
</feature>
<keyword evidence="5" id="KW-0560">Oxidoreductase</keyword>
<keyword evidence="3" id="KW-0349">Heme</keyword>
<evidence type="ECO:0000256" key="3">
    <source>
        <dbReference type="ARBA" id="ARBA00022617"/>
    </source>
</evidence>
<comment type="cofactor">
    <cofactor evidence="1">
        <name>heme b</name>
        <dbReference type="ChEBI" id="CHEBI:60344"/>
    </cofactor>
</comment>
<feature type="signal peptide" evidence="9">
    <location>
        <begin position="1"/>
        <end position="21"/>
    </location>
</feature>
<dbReference type="PANTHER" id="PTHR33577">
    <property type="entry name" value="STERIGMATOCYSTIN BIOSYNTHESIS PEROXIDASE STCC-RELATED"/>
    <property type="match status" value="1"/>
</dbReference>
<keyword evidence="12" id="KW-1185">Reference proteome</keyword>
<evidence type="ECO:0000256" key="8">
    <source>
        <dbReference type="SAM" id="MobiDB-lite"/>
    </source>
</evidence>
<evidence type="ECO:0000256" key="4">
    <source>
        <dbReference type="ARBA" id="ARBA00022723"/>
    </source>
</evidence>
<evidence type="ECO:0000256" key="9">
    <source>
        <dbReference type="SAM" id="SignalP"/>
    </source>
</evidence>
<dbReference type="GO" id="GO:0046872">
    <property type="term" value="F:metal ion binding"/>
    <property type="evidence" value="ECO:0007669"/>
    <property type="project" value="UniProtKB-KW"/>
</dbReference>
<reference evidence="11" key="1">
    <citation type="submission" date="2018-03" db="EMBL/GenBank/DDBJ databases">
        <authorList>
            <person name="Guldener U."/>
        </authorList>
    </citation>
    <scope>NUCLEOTIDE SEQUENCE</scope>
</reference>
<organism evidence="11 12">
    <name type="scientific">Cephalotrichum gorgonifer</name>
    <dbReference type="NCBI Taxonomy" id="2041049"/>
    <lineage>
        <taxon>Eukaryota</taxon>
        <taxon>Fungi</taxon>
        <taxon>Dikarya</taxon>
        <taxon>Ascomycota</taxon>
        <taxon>Pezizomycotina</taxon>
        <taxon>Sordariomycetes</taxon>
        <taxon>Hypocreomycetidae</taxon>
        <taxon>Microascales</taxon>
        <taxon>Microascaceae</taxon>
        <taxon>Cephalotrichum</taxon>
    </lineage>
</organism>
<feature type="region of interest" description="Disordered" evidence="8">
    <location>
        <begin position="244"/>
        <end position="263"/>
    </location>
</feature>
<evidence type="ECO:0000256" key="1">
    <source>
        <dbReference type="ARBA" id="ARBA00001970"/>
    </source>
</evidence>
<dbReference type="Pfam" id="PF01328">
    <property type="entry name" value="Peroxidase_2"/>
    <property type="match status" value="1"/>
</dbReference>
<keyword evidence="6" id="KW-0408">Iron</keyword>